<keyword evidence="4" id="KW-0472">Membrane</keyword>
<dbReference type="EMBL" id="OA889546">
    <property type="protein sequence ID" value="CAD7284261.1"/>
    <property type="molecule type" value="Genomic_DNA"/>
</dbReference>
<gene>
    <name evidence="6" type="ORF">NMOB1V02_LOCUS11868</name>
</gene>
<organism evidence="6">
    <name type="scientific">Notodromas monacha</name>
    <dbReference type="NCBI Taxonomy" id="399045"/>
    <lineage>
        <taxon>Eukaryota</taxon>
        <taxon>Metazoa</taxon>
        <taxon>Ecdysozoa</taxon>
        <taxon>Arthropoda</taxon>
        <taxon>Crustacea</taxon>
        <taxon>Oligostraca</taxon>
        <taxon>Ostracoda</taxon>
        <taxon>Podocopa</taxon>
        <taxon>Podocopida</taxon>
        <taxon>Cypridocopina</taxon>
        <taxon>Cypridoidea</taxon>
        <taxon>Cyprididae</taxon>
        <taxon>Notodromas</taxon>
    </lineage>
</organism>
<dbReference type="GO" id="GO:0016020">
    <property type="term" value="C:membrane"/>
    <property type="evidence" value="ECO:0007669"/>
    <property type="project" value="UniProtKB-SubCell"/>
</dbReference>
<protein>
    <recommendedName>
        <fullName evidence="5">Receptor ligand binding region domain-containing protein</fullName>
    </recommendedName>
</protein>
<dbReference type="SUPFAM" id="SSF53822">
    <property type="entry name" value="Periplasmic binding protein-like I"/>
    <property type="match status" value="1"/>
</dbReference>
<sequence length="236" mass="26913">MVQRSVAGIFGPRSGTSASHVQSMCDALGIPHVEIRWDHRETRDELSVNLYPHPESLGKAFRDVLETLRWHRFTILYSDNEGLFRLQEILKIRPPPDKELKLTIRQLIPDEDNRPLLKALKKAGETHIVLDCPVEKIYSILEQALQDFHAVETRLFKDSGTNITGLSIVDIESNEYSEVIGRDWGESRSGAFPFADDNNDFVHFSKAAEANYDAFIQEARIAPRTLMVNHCLLLFL</sequence>
<evidence type="ECO:0000313" key="7">
    <source>
        <dbReference type="Proteomes" id="UP000678499"/>
    </source>
</evidence>
<name>A0A7R9BZY2_9CRUS</name>
<proteinExistence type="predicted"/>
<evidence type="ECO:0000256" key="1">
    <source>
        <dbReference type="ARBA" id="ARBA00004370"/>
    </source>
</evidence>
<evidence type="ECO:0000259" key="5">
    <source>
        <dbReference type="Pfam" id="PF01094"/>
    </source>
</evidence>
<evidence type="ECO:0000313" key="6">
    <source>
        <dbReference type="EMBL" id="CAD7284261.1"/>
    </source>
</evidence>
<reference evidence="6" key="1">
    <citation type="submission" date="2020-11" db="EMBL/GenBank/DDBJ databases">
        <authorList>
            <person name="Tran Van P."/>
        </authorList>
    </citation>
    <scope>NUCLEOTIDE SEQUENCE</scope>
</reference>
<dbReference type="AlphaFoldDB" id="A0A7R9BZY2"/>
<keyword evidence="2" id="KW-0812">Transmembrane</keyword>
<dbReference type="OrthoDB" id="6377719at2759"/>
<dbReference type="Proteomes" id="UP000678499">
    <property type="component" value="Unassembled WGS sequence"/>
</dbReference>
<keyword evidence="7" id="KW-1185">Reference proteome</keyword>
<comment type="subcellular location">
    <subcellularLocation>
        <location evidence="1">Membrane</location>
    </subcellularLocation>
</comment>
<dbReference type="InterPro" id="IPR028082">
    <property type="entry name" value="Peripla_BP_I"/>
</dbReference>
<dbReference type="Gene3D" id="3.40.50.2300">
    <property type="match status" value="2"/>
</dbReference>
<evidence type="ECO:0000256" key="2">
    <source>
        <dbReference type="ARBA" id="ARBA00022692"/>
    </source>
</evidence>
<dbReference type="InterPro" id="IPR001828">
    <property type="entry name" value="ANF_lig-bd_rcpt"/>
</dbReference>
<accession>A0A7R9BZY2</accession>
<dbReference type="Pfam" id="PF01094">
    <property type="entry name" value="ANF_receptor"/>
    <property type="match status" value="1"/>
</dbReference>
<evidence type="ECO:0000256" key="3">
    <source>
        <dbReference type="ARBA" id="ARBA00022989"/>
    </source>
</evidence>
<dbReference type="EMBL" id="CAJPEX010007509">
    <property type="protein sequence ID" value="CAG0924413.1"/>
    <property type="molecule type" value="Genomic_DNA"/>
</dbReference>
<keyword evidence="3" id="KW-1133">Transmembrane helix</keyword>
<evidence type="ECO:0000256" key="4">
    <source>
        <dbReference type="ARBA" id="ARBA00023136"/>
    </source>
</evidence>
<feature type="domain" description="Receptor ligand binding region" evidence="5">
    <location>
        <begin position="3"/>
        <end position="216"/>
    </location>
</feature>